<feature type="region of interest" description="Disordered" evidence="1">
    <location>
        <begin position="308"/>
        <end position="440"/>
    </location>
</feature>
<dbReference type="RefSeq" id="XP_033582170.1">
    <property type="nucleotide sequence ID" value="XM_033725025.1"/>
</dbReference>
<accession>A0A6A6Z242</accession>
<keyword evidence="3" id="KW-1185">Reference proteome</keyword>
<feature type="compositionally biased region" description="Polar residues" evidence="1">
    <location>
        <begin position="153"/>
        <end position="166"/>
    </location>
</feature>
<sequence length="440" mass="49040">MRFNAIPSRPKGDDRRMRNPDPPTRKVFNCIVDESALVAGVKKSTRDGIRKWVTSGAIRLFVPLYTLSQLDRLKKGNDRVNVDAREAIKWLDDITSMPTIQTTGLVQIEGADEMYLTWAEVEKFLLPETLLSMDESESDEDSLPEDLENSLTIVDQSDEASMSSTHSIEDRAKTPSSPRSIYSSTSPDLLNANPYNGASSVTSAEALNRTARNSADLPRNDNTPKSVVPVRLQQLFNHVLWRINQETNVDAAFESFILLTNDPQKQTIGQRFGIRAKRLEQLRDAVGREDRDYKNRLALFKKETDILPPVPDKTAVTQETPETRGISAEPKEPDSDDEDVVLFKQTPRGPHATNGQRMLDPNDFGRASPQTQAPSPRGGRGGSRGIHRGSRGTYAPPMVPRTAALPRIDPNQPIDPDSYSRPPPRVAAVRGGRRKLWEPT</sequence>
<reference evidence="4" key="3">
    <citation type="submission" date="2025-04" db="UniProtKB">
        <authorList>
            <consortium name="RefSeq"/>
        </authorList>
    </citation>
    <scope>IDENTIFICATION</scope>
    <source>
        <strain evidence="4">CBS 304.34</strain>
    </source>
</reference>
<evidence type="ECO:0000256" key="1">
    <source>
        <dbReference type="SAM" id="MobiDB-lite"/>
    </source>
</evidence>
<dbReference type="GeneID" id="54465918"/>
<feature type="compositionally biased region" description="Basic and acidic residues" evidence="1">
    <location>
        <begin position="10"/>
        <end position="19"/>
    </location>
</feature>
<evidence type="ECO:0000313" key="4">
    <source>
        <dbReference type="RefSeq" id="XP_033582170.1"/>
    </source>
</evidence>
<feature type="compositionally biased region" description="Low complexity" evidence="1">
    <location>
        <begin position="175"/>
        <end position="187"/>
    </location>
</feature>
<dbReference type="EMBL" id="MU003694">
    <property type="protein sequence ID" value="KAF2815206.1"/>
    <property type="molecule type" value="Genomic_DNA"/>
</dbReference>
<feature type="region of interest" description="Disordered" evidence="1">
    <location>
        <begin position="1"/>
        <end position="25"/>
    </location>
</feature>
<dbReference type="Gene3D" id="3.40.50.1010">
    <property type="entry name" value="5'-nuclease"/>
    <property type="match status" value="1"/>
</dbReference>
<reference evidence="2 4" key="1">
    <citation type="journal article" date="2020" name="Stud. Mycol.">
        <title>101 Dothideomycetes genomes: a test case for predicting lifestyles and emergence of pathogens.</title>
        <authorList>
            <person name="Haridas S."/>
            <person name="Albert R."/>
            <person name="Binder M."/>
            <person name="Bloem J."/>
            <person name="Labutti K."/>
            <person name="Salamov A."/>
            <person name="Andreopoulos B."/>
            <person name="Baker S."/>
            <person name="Barry K."/>
            <person name="Bills G."/>
            <person name="Bluhm B."/>
            <person name="Cannon C."/>
            <person name="Castanera R."/>
            <person name="Culley D."/>
            <person name="Daum C."/>
            <person name="Ezra D."/>
            <person name="Gonzalez J."/>
            <person name="Henrissat B."/>
            <person name="Kuo A."/>
            <person name="Liang C."/>
            <person name="Lipzen A."/>
            <person name="Lutzoni F."/>
            <person name="Magnuson J."/>
            <person name="Mondo S."/>
            <person name="Nolan M."/>
            <person name="Ohm R."/>
            <person name="Pangilinan J."/>
            <person name="Park H.-J."/>
            <person name="Ramirez L."/>
            <person name="Alfaro M."/>
            <person name="Sun H."/>
            <person name="Tritt A."/>
            <person name="Yoshinaga Y."/>
            <person name="Zwiers L.-H."/>
            <person name="Turgeon B."/>
            <person name="Goodwin S."/>
            <person name="Spatafora J."/>
            <person name="Crous P."/>
            <person name="Grigoriev I."/>
        </authorList>
    </citation>
    <scope>NUCLEOTIDE SEQUENCE</scope>
    <source>
        <strain evidence="2 4">CBS 304.34</strain>
    </source>
</reference>
<dbReference type="Proteomes" id="UP000504636">
    <property type="component" value="Unplaced"/>
</dbReference>
<organism evidence="2">
    <name type="scientific">Mytilinidion resinicola</name>
    <dbReference type="NCBI Taxonomy" id="574789"/>
    <lineage>
        <taxon>Eukaryota</taxon>
        <taxon>Fungi</taxon>
        <taxon>Dikarya</taxon>
        <taxon>Ascomycota</taxon>
        <taxon>Pezizomycotina</taxon>
        <taxon>Dothideomycetes</taxon>
        <taxon>Pleosporomycetidae</taxon>
        <taxon>Mytilinidiales</taxon>
        <taxon>Mytilinidiaceae</taxon>
        <taxon>Mytilinidion</taxon>
    </lineage>
</organism>
<dbReference type="AlphaFoldDB" id="A0A6A6Z242"/>
<evidence type="ECO:0000313" key="2">
    <source>
        <dbReference type="EMBL" id="KAF2815206.1"/>
    </source>
</evidence>
<evidence type="ECO:0008006" key="5">
    <source>
        <dbReference type="Google" id="ProtNLM"/>
    </source>
</evidence>
<evidence type="ECO:0000313" key="3">
    <source>
        <dbReference type="Proteomes" id="UP000504636"/>
    </source>
</evidence>
<reference evidence="4" key="2">
    <citation type="submission" date="2020-04" db="EMBL/GenBank/DDBJ databases">
        <authorList>
            <consortium name="NCBI Genome Project"/>
        </authorList>
    </citation>
    <scope>NUCLEOTIDE SEQUENCE</scope>
    <source>
        <strain evidence="4">CBS 304.34</strain>
    </source>
</reference>
<dbReference type="OrthoDB" id="5361617at2759"/>
<proteinExistence type="predicted"/>
<feature type="region of interest" description="Disordered" evidence="1">
    <location>
        <begin position="153"/>
        <end position="197"/>
    </location>
</feature>
<name>A0A6A6Z242_9PEZI</name>
<protein>
    <recommendedName>
        <fullName evidence="5">PIN domain-containing protein</fullName>
    </recommendedName>
</protein>
<gene>
    <name evidence="2 4" type="ORF">BDZ99DRAFT_515947</name>
</gene>